<evidence type="ECO:0000313" key="9">
    <source>
        <dbReference type="EMBL" id="KAH7427387.1"/>
    </source>
</evidence>
<dbReference type="EMBL" id="CM035415">
    <property type="protein sequence ID" value="KAH7427387.1"/>
    <property type="molecule type" value="Genomic_DNA"/>
</dbReference>
<dbReference type="AlphaFoldDB" id="A0A8T2TVA2"/>
<accession>A0A8T2TVA2</accession>
<evidence type="ECO:0000256" key="6">
    <source>
        <dbReference type="RuleBase" id="RU363132"/>
    </source>
</evidence>
<protein>
    <recommendedName>
        <fullName evidence="6">Reticulon-like protein</fullName>
    </recommendedName>
</protein>
<feature type="domain" description="Reticulon" evidence="8">
    <location>
        <begin position="61"/>
        <end position="247"/>
    </location>
</feature>
<dbReference type="EMBL" id="CM035415">
    <property type="protein sequence ID" value="KAH7427389.1"/>
    <property type="molecule type" value="Genomic_DNA"/>
</dbReference>
<keyword evidence="10" id="KW-1185">Reference proteome</keyword>
<comment type="subcellular location">
    <subcellularLocation>
        <location evidence="1 6">Endoplasmic reticulum membrane</location>
        <topology evidence="1 6">Multi-pass membrane protein</topology>
    </subcellularLocation>
</comment>
<feature type="transmembrane region" description="Helical" evidence="6">
    <location>
        <begin position="165"/>
        <end position="183"/>
    </location>
</feature>
<keyword evidence="3 6" id="KW-0256">Endoplasmic reticulum</keyword>
<evidence type="ECO:0000256" key="7">
    <source>
        <dbReference type="SAM" id="MobiDB-lite"/>
    </source>
</evidence>
<organism evidence="9 10">
    <name type="scientific">Ceratopteris richardii</name>
    <name type="common">Triangle waterfern</name>
    <dbReference type="NCBI Taxonomy" id="49495"/>
    <lineage>
        <taxon>Eukaryota</taxon>
        <taxon>Viridiplantae</taxon>
        <taxon>Streptophyta</taxon>
        <taxon>Embryophyta</taxon>
        <taxon>Tracheophyta</taxon>
        <taxon>Polypodiopsida</taxon>
        <taxon>Polypodiidae</taxon>
        <taxon>Polypodiales</taxon>
        <taxon>Pteridineae</taxon>
        <taxon>Pteridaceae</taxon>
        <taxon>Parkerioideae</taxon>
        <taxon>Ceratopteris</taxon>
    </lineage>
</organism>
<proteinExistence type="predicted"/>
<dbReference type="PANTHER" id="PTHR10994">
    <property type="entry name" value="RETICULON"/>
    <property type="match status" value="1"/>
</dbReference>
<dbReference type="OrthoDB" id="567788at2759"/>
<gene>
    <name evidence="9" type="ORF">KP509_10G041900</name>
</gene>
<evidence type="ECO:0000256" key="4">
    <source>
        <dbReference type="ARBA" id="ARBA00022989"/>
    </source>
</evidence>
<dbReference type="Pfam" id="PF02453">
    <property type="entry name" value="Reticulon"/>
    <property type="match status" value="1"/>
</dbReference>
<name>A0A8T2TVA2_CERRI</name>
<reference evidence="9" key="1">
    <citation type="submission" date="2021-08" db="EMBL/GenBank/DDBJ databases">
        <title>WGS assembly of Ceratopteris richardii.</title>
        <authorList>
            <person name="Marchant D.B."/>
            <person name="Chen G."/>
            <person name="Jenkins J."/>
            <person name="Shu S."/>
            <person name="Leebens-Mack J."/>
            <person name="Grimwood J."/>
            <person name="Schmutz J."/>
            <person name="Soltis P."/>
            <person name="Soltis D."/>
            <person name="Chen Z.-H."/>
        </authorList>
    </citation>
    <scope>NUCLEOTIDE SEQUENCE</scope>
    <source>
        <strain evidence="9">Whitten #5841</strain>
        <tissue evidence="9">Leaf</tissue>
    </source>
</reference>
<dbReference type="PANTHER" id="PTHR10994:SF193">
    <property type="entry name" value="RETICULON-LIKE PROTEIN"/>
    <property type="match status" value="1"/>
</dbReference>
<dbReference type="Proteomes" id="UP000825935">
    <property type="component" value="Chromosome 10"/>
</dbReference>
<comment type="caution">
    <text evidence="9">The sequence shown here is derived from an EMBL/GenBank/DDBJ whole genome shotgun (WGS) entry which is preliminary data.</text>
</comment>
<evidence type="ECO:0000313" key="10">
    <source>
        <dbReference type="Proteomes" id="UP000825935"/>
    </source>
</evidence>
<evidence type="ECO:0000256" key="5">
    <source>
        <dbReference type="ARBA" id="ARBA00023136"/>
    </source>
</evidence>
<dbReference type="PROSITE" id="PS50845">
    <property type="entry name" value="RETICULON"/>
    <property type="match status" value="1"/>
</dbReference>
<evidence type="ECO:0000259" key="8">
    <source>
        <dbReference type="PROSITE" id="PS50845"/>
    </source>
</evidence>
<sequence>MTMSSDSSFSGELVQDAIAGNSHGLPASTYSETGSGSTPPRKTRLFNRERPLHEIFGAGQAADTILWRNKFLSAGLLVGATVVYLLLEHLGFTLLSILSNLLMVTLGVLFVWSFGADLLNRPPPPLPKLYISEDAANSLAFALREQVNKLLAVAKDIALGKDVKLFLKVIAILWGLSIVGGWFHFLTLVYLGFLVVHTIPIVYETYEDQIELYAKQGYEQAQKHYKKVDETVFSKIFNAFPKLKKSD</sequence>
<dbReference type="OMA" id="TCIWIGV"/>
<feature type="compositionally biased region" description="Polar residues" evidence="7">
    <location>
        <begin position="28"/>
        <end position="40"/>
    </location>
</feature>
<keyword evidence="5 6" id="KW-0472">Membrane</keyword>
<dbReference type="GO" id="GO:0009617">
    <property type="term" value="P:response to bacterium"/>
    <property type="evidence" value="ECO:0007669"/>
    <property type="project" value="InterPro"/>
</dbReference>
<keyword evidence="4 6" id="KW-1133">Transmembrane helix</keyword>
<evidence type="ECO:0000256" key="2">
    <source>
        <dbReference type="ARBA" id="ARBA00022692"/>
    </source>
</evidence>
<evidence type="ECO:0000256" key="1">
    <source>
        <dbReference type="ARBA" id="ARBA00004477"/>
    </source>
</evidence>
<feature type="region of interest" description="Disordered" evidence="7">
    <location>
        <begin position="25"/>
        <end position="44"/>
    </location>
</feature>
<evidence type="ECO:0000256" key="3">
    <source>
        <dbReference type="ARBA" id="ARBA00022824"/>
    </source>
</evidence>
<feature type="transmembrane region" description="Helical" evidence="6">
    <location>
        <begin position="93"/>
        <end position="114"/>
    </location>
</feature>
<dbReference type="GO" id="GO:0005789">
    <property type="term" value="C:endoplasmic reticulum membrane"/>
    <property type="evidence" value="ECO:0007669"/>
    <property type="project" value="UniProtKB-SubCell"/>
</dbReference>
<feature type="transmembrane region" description="Helical" evidence="6">
    <location>
        <begin position="71"/>
        <end position="87"/>
    </location>
</feature>
<dbReference type="InterPro" id="IPR003388">
    <property type="entry name" value="Reticulon"/>
</dbReference>
<dbReference type="InterPro" id="IPR045064">
    <property type="entry name" value="Reticulon-like"/>
</dbReference>
<keyword evidence="2 6" id="KW-0812">Transmembrane</keyword>